<evidence type="ECO:0000313" key="6">
    <source>
        <dbReference type="Proteomes" id="UP000011087"/>
    </source>
</evidence>
<dbReference type="GO" id="GO:0085020">
    <property type="term" value="P:protein K6-linked ubiquitination"/>
    <property type="evidence" value="ECO:0007669"/>
    <property type="project" value="TreeGrafter"/>
</dbReference>
<keyword evidence="2 3" id="KW-0040">ANK repeat</keyword>
<dbReference type="OMA" id="GAQPSIC"/>
<evidence type="ECO:0000256" key="3">
    <source>
        <dbReference type="PROSITE-ProRule" id="PRU00023"/>
    </source>
</evidence>
<dbReference type="eggNOG" id="KOG0498">
    <property type="taxonomic scope" value="Eukaryota"/>
</dbReference>
<evidence type="ECO:0000256" key="2">
    <source>
        <dbReference type="ARBA" id="ARBA00023043"/>
    </source>
</evidence>
<protein>
    <submittedName>
        <fullName evidence="4 5">Uncharacterized protein</fullName>
    </submittedName>
</protein>
<name>L1IIK1_GUITC</name>
<keyword evidence="6" id="KW-1185">Reference proteome</keyword>
<dbReference type="HOGENOM" id="CLU_000134_18_9_1"/>
<sequence length="139" mass="15421">GEQVLLESGAEKNIKSRWGQTPLVEAIYAKQPHIVQELLRAQCKLMLDDPAAAMCDYASRGDVENLRILLSNRVDPNLGDYDRRTPLHLAAAEGNDRVVELLLSFSAEINIKDRWEGTPLKDAVVNGKTVVAELLRSRG</sequence>
<dbReference type="EnsemblProtists" id="EKX36083">
    <property type="protein sequence ID" value="EKX36083"/>
    <property type="gene ID" value="GUITHDRAFT_39974"/>
</dbReference>
<dbReference type="PANTHER" id="PTHR24171">
    <property type="entry name" value="ANKYRIN REPEAT DOMAIN-CONTAINING PROTEIN 39-RELATED"/>
    <property type="match status" value="1"/>
</dbReference>
<dbReference type="GO" id="GO:0004842">
    <property type="term" value="F:ubiquitin-protein transferase activity"/>
    <property type="evidence" value="ECO:0007669"/>
    <property type="project" value="TreeGrafter"/>
</dbReference>
<dbReference type="AlphaFoldDB" id="L1IIK1"/>
<dbReference type="InterPro" id="IPR036770">
    <property type="entry name" value="Ankyrin_rpt-contain_sf"/>
</dbReference>
<dbReference type="RefSeq" id="XP_005823063.1">
    <property type="nucleotide sequence ID" value="XM_005823006.1"/>
</dbReference>
<dbReference type="Pfam" id="PF12796">
    <property type="entry name" value="Ank_2"/>
    <property type="match status" value="1"/>
</dbReference>
<reference evidence="4 6" key="1">
    <citation type="journal article" date="2012" name="Nature">
        <title>Algal genomes reveal evolutionary mosaicism and the fate of nucleomorphs.</title>
        <authorList>
            <consortium name="DOE Joint Genome Institute"/>
            <person name="Curtis B.A."/>
            <person name="Tanifuji G."/>
            <person name="Burki F."/>
            <person name="Gruber A."/>
            <person name="Irimia M."/>
            <person name="Maruyama S."/>
            <person name="Arias M.C."/>
            <person name="Ball S.G."/>
            <person name="Gile G.H."/>
            <person name="Hirakawa Y."/>
            <person name="Hopkins J.F."/>
            <person name="Kuo A."/>
            <person name="Rensing S.A."/>
            <person name="Schmutz J."/>
            <person name="Symeonidi A."/>
            <person name="Elias M."/>
            <person name="Eveleigh R.J."/>
            <person name="Herman E.K."/>
            <person name="Klute M.J."/>
            <person name="Nakayama T."/>
            <person name="Obornik M."/>
            <person name="Reyes-Prieto A."/>
            <person name="Armbrust E.V."/>
            <person name="Aves S.J."/>
            <person name="Beiko R.G."/>
            <person name="Coutinho P."/>
            <person name="Dacks J.B."/>
            <person name="Durnford D.G."/>
            <person name="Fast N.M."/>
            <person name="Green B.R."/>
            <person name="Grisdale C.J."/>
            <person name="Hempel F."/>
            <person name="Henrissat B."/>
            <person name="Hoppner M.P."/>
            <person name="Ishida K."/>
            <person name="Kim E."/>
            <person name="Koreny L."/>
            <person name="Kroth P.G."/>
            <person name="Liu Y."/>
            <person name="Malik S.B."/>
            <person name="Maier U.G."/>
            <person name="McRose D."/>
            <person name="Mock T."/>
            <person name="Neilson J.A."/>
            <person name="Onodera N.T."/>
            <person name="Poole A.M."/>
            <person name="Pritham E.J."/>
            <person name="Richards T.A."/>
            <person name="Rocap G."/>
            <person name="Roy S.W."/>
            <person name="Sarai C."/>
            <person name="Schaack S."/>
            <person name="Shirato S."/>
            <person name="Slamovits C.H."/>
            <person name="Spencer D.F."/>
            <person name="Suzuki S."/>
            <person name="Worden A.Z."/>
            <person name="Zauner S."/>
            <person name="Barry K."/>
            <person name="Bell C."/>
            <person name="Bharti A.K."/>
            <person name="Crow J.A."/>
            <person name="Grimwood J."/>
            <person name="Kramer R."/>
            <person name="Lindquist E."/>
            <person name="Lucas S."/>
            <person name="Salamov A."/>
            <person name="McFadden G.I."/>
            <person name="Lane C.E."/>
            <person name="Keeling P.J."/>
            <person name="Gray M.W."/>
            <person name="Grigoriev I.V."/>
            <person name="Archibald J.M."/>
        </authorList>
    </citation>
    <scope>NUCLEOTIDE SEQUENCE</scope>
    <source>
        <strain evidence="4 6">CCMP2712</strain>
    </source>
</reference>
<dbReference type="PROSITE" id="PS50297">
    <property type="entry name" value="ANK_REP_REGION"/>
    <property type="match status" value="1"/>
</dbReference>
<keyword evidence="1" id="KW-0677">Repeat</keyword>
<feature type="repeat" description="ANK" evidence="3">
    <location>
        <begin position="82"/>
        <end position="114"/>
    </location>
</feature>
<accession>L1IIK1</accession>
<dbReference type="OrthoDB" id="194358at2759"/>
<evidence type="ECO:0000313" key="4">
    <source>
        <dbReference type="EMBL" id="EKX36083.1"/>
    </source>
</evidence>
<dbReference type="Gene3D" id="1.25.40.20">
    <property type="entry name" value="Ankyrin repeat-containing domain"/>
    <property type="match status" value="2"/>
</dbReference>
<dbReference type="InterPro" id="IPR002110">
    <property type="entry name" value="Ankyrin_rpt"/>
</dbReference>
<dbReference type="Proteomes" id="UP000011087">
    <property type="component" value="Unassembled WGS sequence"/>
</dbReference>
<dbReference type="SMART" id="SM00248">
    <property type="entry name" value="ANK"/>
    <property type="match status" value="3"/>
</dbReference>
<reference evidence="5" key="3">
    <citation type="submission" date="2015-06" db="UniProtKB">
        <authorList>
            <consortium name="EnsemblProtists"/>
        </authorList>
    </citation>
    <scope>IDENTIFICATION</scope>
</reference>
<evidence type="ECO:0000256" key="1">
    <source>
        <dbReference type="ARBA" id="ARBA00022737"/>
    </source>
</evidence>
<dbReference type="PANTHER" id="PTHR24171:SF8">
    <property type="entry name" value="BRCA1-ASSOCIATED RING DOMAIN PROTEIN 1"/>
    <property type="match status" value="1"/>
</dbReference>
<proteinExistence type="predicted"/>
<evidence type="ECO:0000313" key="5">
    <source>
        <dbReference type="EnsemblProtists" id="EKX36083"/>
    </source>
</evidence>
<dbReference type="EMBL" id="JH993079">
    <property type="protein sequence ID" value="EKX36083.1"/>
    <property type="molecule type" value="Genomic_DNA"/>
</dbReference>
<gene>
    <name evidence="4" type="ORF">GUITHDRAFT_39974</name>
</gene>
<reference evidence="6" key="2">
    <citation type="submission" date="2012-11" db="EMBL/GenBank/DDBJ databases">
        <authorList>
            <person name="Kuo A."/>
            <person name="Curtis B.A."/>
            <person name="Tanifuji G."/>
            <person name="Burki F."/>
            <person name="Gruber A."/>
            <person name="Irimia M."/>
            <person name="Maruyama S."/>
            <person name="Arias M.C."/>
            <person name="Ball S.G."/>
            <person name="Gile G.H."/>
            <person name="Hirakawa Y."/>
            <person name="Hopkins J.F."/>
            <person name="Rensing S.A."/>
            <person name="Schmutz J."/>
            <person name="Symeonidi A."/>
            <person name="Elias M."/>
            <person name="Eveleigh R.J."/>
            <person name="Herman E.K."/>
            <person name="Klute M.J."/>
            <person name="Nakayama T."/>
            <person name="Obornik M."/>
            <person name="Reyes-Prieto A."/>
            <person name="Armbrust E.V."/>
            <person name="Aves S.J."/>
            <person name="Beiko R.G."/>
            <person name="Coutinho P."/>
            <person name="Dacks J.B."/>
            <person name="Durnford D.G."/>
            <person name="Fast N.M."/>
            <person name="Green B.R."/>
            <person name="Grisdale C."/>
            <person name="Hempe F."/>
            <person name="Henrissat B."/>
            <person name="Hoppner M.P."/>
            <person name="Ishida K.-I."/>
            <person name="Kim E."/>
            <person name="Koreny L."/>
            <person name="Kroth P.G."/>
            <person name="Liu Y."/>
            <person name="Malik S.-B."/>
            <person name="Maier U.G."/>
            <person name="McRose D."/>
            <person name="Mock T."/>
            <person name="Neilson J.A."/>
            <person name="Onodera N.T."/>
            <person name="Poole A.M."/>
            <person name="Pritham E.J."/>
            <person name="Richards T.A."/>
            <person name="Rocap G."/>
            <person name="Roy S.W."/>
            <person name="Sarai C."/>
            <person name="Schaack S."/>
            <person name="Shirato S."/>
            <person name="Slamovits C.H."/>
            <person name="Spencer D.F."/>
            <person name="Suzuki S."/>
            <person name="Worden A.Z."/>
            <person name="Zauner S."/>
            <person name="Barry K."/>
            <person name="Bell C."/>
            <person name="Bharti A.K."/>
            <person name="Crow J.A."/>
            <person name="Grimwood J."/>
            <person name="Kramer R."/>
            <person name="Lindquist E."/>
            <person name="Lucas S."/>
            <person name="Salamov A."/>
            <person name="McFadden G.I."/>
            <person name="Lane C.E."/>
            <person name="Keeling P.J."/>
            <person name="Gray M.W."/>
            <person name="Grigoriev I.V."/>
            <person name="Archibald J.M."/>
        </authorList>
    </citation>
    <scope>NUCLEOTIDE SEQUENCE</scope>
    <source>
        <strain evidence="6">CCMP2712</strain>
    </source>
</reference>
<dbReference type="KEGG" id="gtt:GUITHDRAFT_39974"/>
<feature type="non-terminal residue" evidence="4">
    <location>
        <position position="1"/>
    </location>
</feature>
<dbReference type="PaxDb" id="55529-EKX36083"/>
<dbReference type="GeneID" id="17292845"/>
<dbReference type="SUPFAM" id="SSF48403">
    <property type="entry name" value="Ankyrin repeat"/>
    <property type="match status" value="1"/>
</dbReference>
<organism evidence="4">
    <name type="scientific">Guillardia theta (strain CCMP2712)</name>
    <name type="common">Cryptophyte</name>
    <dbReference type="NCBI Taxonomy" id="905079"/>
    <lineage>
        <taxon>Eukaryota</taxon>
        <taxon>Cryptophyceae</taxon>
        <taxon>Pyrenomonadales</taxon>
        <taxon>Geminigeraceae</taxon>
        <taxon>Guillardia</taxon>
    </lineage>
</organism>
<feature type="non-terminal residue" evidence="4">
    <location>
        <position position="139"/>
    </location>
</feature>
<dbReference type="PROSITE" id="PS50088">
    <property type="entry name" value="ANK_REPEAT"/>
    <property type="match status" value="1"/>
</dbReference>